<dbReference type="RefSeq" id="WP_409545507.1">
    <property type="nucleotide sequence ID" value="NZ_JBKBDD010000018.1"/>
</dbReference>
<evidence type="ECO:0000313" key="2">
    <source>
        <dbReference type="Proteomes" id="UP001635816"/>
    </source>
</evidence>
<comment type="caution">
    <text evidence="1">The sequence shown here is derived from an EMBL/GenBank/DDBJ whole genome shotgun (WGS) entry which is preliminary data.</text>
</comment>
<evidence type="ECO:0000313" key="1">
    <source>
        <dbReference type="EMBL" id="MFN6547940.1"/>
    </source>
</evidence>
<dbReference type="EMBL" id="JBKBDD010000018">
    <property type="protein sequence ID" value="MFN6547940.1"/>
    <property type="molecule type" value="Genomic_DNA"/>
</dbReference>
<reference evidence="1 2" key="1">
    <citation type="submission" date="2024-12" db="EMBL/GenBank/DDBJ databases">
        <title>The coexistence of Mycolicibacterium septicum and Mycolicibacterium nivoides in clinical samples.</title>
        <authorList>
            <person name="Wang C."/>
            <person name="Feng Y."/>
            <person name="Zong Z."/>
        </authorList>
    </citation>
    <scope>NUCLEOTIDE SEQUENCE [LARGE SCALE GENOMIC DNA]</scope>
    <source>
        <strain evidence="1 2">120309</strain>
    </source>
</reference>
<accession>A0ABW9LJB8</accession>
<sequence>MENDTPDVLDFVQHRAVREQRHVHRSLDAIEAAVDDLDDDPFYEDEEKAIEALLKLIRKSRDRAADASRSLRIAGDD</sequence>
<protein>
    <submittedName>
        <fullName evidence="1">Uncharacterized protein</fullName>
    </submittedName>
</protein>
<gene>
    <name evidence="1" type="ORF">ACK4CT_32580</name>
</gene>
<dbReference type="Proteomes" id="UP001635816">
    <property type="component" value="Unassembled WGS sequence"/>
</dbReference>
<keyword evidence="2" id="KW-1185">Reference proteome</keyword>
<organism evidence="1 2">
    <name type="scientific">Mycolicibacterium nivoides</name>
    <dbReference type="NCBI Taxonomy" id="2487344"/>
    <lineage>
        <taxon>Bacteria</taxon>
        <taxon>Bacillati</taxon>
        <taxon>Actinomycetota</taxon>
        <taxon>Actinomycetes</taxon>
        <taxon>Mycobacteriales</taxon>
        <taxon>Mycobacteriaceae</taxon>
        <taxon>Mycolicibacterium</taxon>
    </lineage>
</organism>
<proteinExistence type="predicted"/>
<name>A0ABW9LJB8_9MYCO</name>